<comment type="caution">
    <text evidence="1">The sequence shown here is derived from an EMBL/GenBank/DDBJ whole genome shotgun (WGS) entry which is preliminary data.</text>
</comment>
<dbReference type="AlphaFoldDB" id="A0A164G5B1"/>
<evidence type="ECO:0000313" key="2">
    <source>
        <dbReference type="Proteomes" id="UP000076858"/>
    </source>
</evidence>
<organism evidence="1 2">
    <name type="scientific">Daphnia magna</name>
    <dbReference type="NCBI Taxonomy" id="35525"/>
    <lineage>
        <taxon>Eukaryota</taxon>
        <taxon>Metazoa</taxon>
        <taxon>Ecdysozoa</taxon>
        <taxon>Arthropoda</taxon>
        <taxon>Crustacea</taxon>
        <taxon>Branchiopoda</taxon>
        <taxon>Diplostraca</taxon>
        <taxon>Cladocera</taxon>
        <taxon>Anomopoda</taxon>
        <taxon>Daphniidae</taxon>
        <taxon>Daphnia</taxon>
    </lineage>
</organism>
<accession>A0A164G5B1</accession>
<proteinExistence type="predicted"/>
<dbReference type="EMBL" id="LRGB01016660">
    <property type="protein sequence ID" value="KZR98546.1"/>
    <property type="molecule type" value="Genomic_DNA"/>
</dbReference>
<protein>
    <submittedName>
        <fullName evidence="1">Uncharacterized protein</fullName>
    </submittedName>
</protein>
<dbReference type="Proteomes" id="UP000076858">
    <property type="component" value="Unassembled WGS sequence"/>
</dbReference>
<keyword evidence="2" id="KW-1185">Reference proteome</keyword>
<gene>
    <name evidence="1" type="ORF">APZ42_005977</name>
</gene>
<evidence type="ECO:0000313" key="1">
    <source>
        <dbReference type="EMBL" id="KZR98546.1"/>
    </source>
</evidence>
<reference evidence="1 2" key="1">
    <citation type="submission" date="2016-03" db="EMBL/GenBank/DDBJ databases">
        <title>EvidentialGene: Evidence-directed Construction of Genes on Genomes.</title>
        <authorList>
            <person name="Gilbert D.G."/>
            <person name="Choi J.-H."/>
            <person name="Mockaitis K."/>
            <person name="Colbourne J."/>
            <person name="Pfrender M."/>
        </authorList>
    </citation>
    <scope>NUCLEOTIDE SEQUENCE [LARGE SCALE GENOMIC DNA]</scope>
    <source>
        <strain evidence="1 2">Xinb3</strain>
        <tissue evidence="1">Complete organism</tissue>
    </source>
</reference>
<name>A0A164G5B1_9CRUS</name>
<sequence>MPRRRNSELSRALRHAVILERRVAVTIDREVARQRQRVVIREPHRQVVFQRDPPAAPPHVPHILPSPLHQRIVIEEPP</sequence>